<organism evidence="1">
    <name type="scientific">Siphoviridae sp. ctzSN25</name>
    <dbReference type="NCBI Taxonomy" id="2826529"/>
    <lineage>
        <taxon>Viruses</taxon>
        <taxon>Duplodnaviria</taxon>
        <taxon>Heunggongvirae</taxon>
        <taxon>Uroviricota</taxon>
        <taxon>Caudoviricetes</taxon>
    </lineage>
</organism>
<name>A0A8S5QWC9_9CAUD</name>
<dbReference type="EMBL" id="BK015743">
    <property type="protein sequence ID" value="DAE22956.1"/>
    <property type="molecule type" value="Genomic_DNA"/>
</dbReference>
<accession>A0A8S5QWC9</accession>
<evidence type="ECO:0000313" key="1">
    <source>
        <dbReference type="EMBL" id="DAE22956.1"/>
    </source>
</evidence>
<protein>
    <submittedName>
        <fullName evidence="1">Uncharacterized protein</fullName>
    </submittedName>
</protein>
<sequence length="159" mass="19291">MIILDKPAYRLDEYKEIREANRRFFKIDPEHYIDKQNDWEDLYTISIRGTVYVMDDFFNGLRYIRKHYGQPVSKMSSFDLIFKTKHGLPEEIDYMYRRFSNAYKTVTDYISQTCCFSHVVIDEPERIERRIVHYPVIDRTVPLWLREKIISIIDNGYAE</sequence>
<reference evidence="1" key="1">
    <citation type="journal article" date="2021" name="Proc. Natl. Acad. Sci. U.S.A.">
        <title>A Catalog of Tens of Thousands of Viruses from Human Metagenomes Reveals Hidden Associations with Chronic Diseases.</title>
        <authorList>
            <person name="Tisza M.J."/>
            <person name="Buck C.B."/>
        </authorList>
    </citation>
    <scope>NUCLEOTIDE SEQUENCE</scope>
    <source>
        <strain evidence="1">CtzSN25</strain>
    </source>
</reference>
<proteinExistence type="predicted"/>